<sequence length="68" mass="7936">KECEKLLTPEAKKKLEQQVLDCLKNAKTDEERKECLKNIPQDLQKELLADMSVKAYKDCVSRARNEKE</sequence>
<name>A0AAV3IDV4_HELPX</name>
<evidence type="ECO:0000313" key="1">
    <source>
        <dbReference type="EMBL" id="EMG94004.1"/>
    </source>
</evidence>
<dbReference type="InterPro" id="IPR010853">
    <property type="entry name" value="CagY_M"/>
</dbReference>
<accession>A0AAV3IDV4</accession>
<dbReference type="Proteomes" id="UP000012012">
    <property type="component" value="Unassembled WGS sequence"/>
</dbReference>
<proteinExistence type="predicted"/>
<dbReference type="Gene3D" id="1.20.120.660">
    <property type="entry name" value="IL-4 antagonist (De novo design) like domain"/>
    <property type="match status" value="1"/>
</dbReference>
<evidence type="ECO:0000313" key="2">
    <source>
        <dbReference type="Proteomes" id="UP000012012"/>
    </source>
</evidence>
<feature type="non-terminal residue" evidence="1">
    <location>
        <position position="68"/>
    </location>
</feature>
<dbReference type="AlphaFoldDB" id="A0AAV3IDV4"/>
<dbReference type="EMBL" id="APDF01000068">
    <property type="protein sequence ID" value="EMG94004.1"/>
    <property type="molecule type" value="Genomic_DNA"/>
</dbReference>
<protein>
    <submittedName>
        <fullName evidence="1">DC-EC repeat protein</fullName>
    </submittedName>
</protein>
<feature type="non-terminal residue" evidence="1">
    <location>
        <position position="1"/>
    </location>
</feature>
<dbReference type="Pfam" id="PF07337">
    <property type="entry name" value="CagY_M"/>
    <property type="match status" value="2"/>
</dbReference>
<reference evidence="1 2" key="1">
    <citation type="submission" date="2012-11" db="EMBL/GenBank/DDBJ databases">
        <authorList>
            <person name="Weinstock G."/>
            <person name="Sodergren E."/>
            <person name="Lobos E.A."/>
            <person name="Fulton L."/>
            <person name="Fulton R."/>
            <person name="Courtney L."/>
            <person name="Fronick C."/>
            <person name="O'Laughlin M."/>
            <person name="Godfrey J."/>
            <person name="Wilson R.M."/>
            <person name="Miner T."/>
            <person name="Farmer C."/>
            <person name="Delehaunty K."/>
            <person name="Cordes M."/>
            <person name="Minx P."/>
            <person name="Tomlinson C."/>
            <person name="Chen J."/>
            <person name="Wollam A."/>
            <person name="Pepin K.H."/>
            <person name="Bhonagiri V."/>
            <person name="Zhang X."/>
            <person name="Suruliraj S."/>
            <person name="Antonio M."/>
            <person name="Secka O."/>
            <person name="Thomas J."/>
            <person name="Warren W."/>
            <person name="Mitreva M."/>
            <person name="Mardis E.R."/>
            <person name="Wilson R.K."/>
        </authorList>
    </citation>
    <scope>NUCLEOTIDE SEQUENCE [LARGE SCALE GENOMIC DNA]</scope>
    <source>
        <strain evidence="1 2">GAM120Ai</strain>
    </source>
</reference>
<comment type="caution">
    <text evidence="1">The sequence shown here is derived from an EMBL/GenBank/DDBJ whole genome shotgun (WGS) entry which is preliminary data.</text>
</comment>
<gene>
    <name evidence="1" type="ORF">HMPREF1401_01490</name>
</gene>
<organism evidence="1 2">
    <name type="scientific">Helicobacter pylori GAM120Ai</name>
    <dbReference type="NCBI Taxonomy" id="1159029"/>
    <lineage>
        <taxon>Bacteria</taxon>
        <taxon>Pseudomonadati</taxon>
        <taxon>Campylobacterota</taxon>
        <taxon>Epsilonproteobacteria</taxon>
        <taxon>Campylobacterales</taxon>
        <taxon>Helicobacteraceae</taxon>
        <taxon>Helicobacter</taxon>
    </lineage>
</organism>